<evidence type="ECO:0000313" key="7">
    <source>
        <dbReference type="Proteomes" id="UP000188946"/>
    </source>
</evidence>
<dbReference type="Proteomes" id="UP000188946">
    <property type="component" value="Unassembled WGS sequence"/>
</dbReference>
<dbReference type="PANTHER" id="PTHR45947:SF3">
    <property type="entry name" value="SULFOQUINOVOSYL TRANSFERASE SQD2"/>
    <property type="match status" value="1"/>
</dbReference>
<evidence type="ECO:0000313" key="4">
    <source>
        <dbReference type="EMBL" id="ONK26090.1"/>
    </source>
</evidence>
<feature type="coiled-coil region" evidence="1">
    <location>
        <begin position="521"/>
        <end position="572"/>
    </location>
</feature>
<dbReference type="Pfam" id="PF00534">
    <property type="entry name" value="Glycos_transf_1"/>
    <property type="match status" value="1"/>
</dbReference>
<dbReference type="PANTHER" id="PTHR45947">
    <property type="entry name" value="SULFOQUINOVOSYL TRANSFERASE SQD2"/>
    <property type="match status" value="1"/>
</dbReference>
<keyword evidence="7" id="KW-1185">Reference proteome</keyword>
<dbReference type="EMBL" id="MSPR01000016">
    <property type="protein sequence ID" value="ONK27415.1"/>
    <property type="molecule type" value="Genomic_DNA"/>
</dbReference>
<gene>
    <name evidence="5" type="ORF">BVE84_08205</name>
    <name evidence="4" type="ORF">BVE86_08365</name>
</gene>
<protein>
    <recommendedName>
        <fullName evidence="8">Glycosyl transferase family 1</fullName>
    </recommendedName>
</protein>
<dbReference type="InterPro" id="IPR028098">
    <property type="entry name" value="Glyco_trans_4-like_N"/>
</dbReference>
<dbReference type="InterPro" id="IPR050194">
    <property type="entry name" value="Glycosyltransferase_grp1"/>
</dbReference>
<reference evidence="6 7" key="1">
    <citation type="submission" date="2016-12" db="EMBL/GenBank/DDBJ databases">
        <authorList>
            <person name="Gulvik C.A."/>
        </authorList>
    </citation>
    <scope>NUCLEOTIDE SEQUENCE [LARGE SCALE GENOMIC DNA]</scope>
    <source>
        <strain evidence="5 7">12-5202</strain>
        <strain evidence="4 6">12-5291</strain>
    </source>
</reference>
<name>A0AB36JNT8_9STRE</name>
<evidence type="ECO:0000313" key="5">
    <source>
        <dbReference type="EMBL" id="ONK27415.1"/>
    </source>
</evidence>
<dbReference type="EMBL" id="MSPT01000018">
    <property type="protein sequence ID" value="ONK26090.1"/>
    <property type="molecule type" value="Genomic_DNA"/>
</dbReference>
<evidence type="ECO:0000313" key="6">
    <source>
        <dbReference type="Proteomes" id="UP000188600"/>
    </source>
</evidence>
<dbReference type="CDD" id="cd03801">
    <property type="entry name" value="GT4_PimA-like"/>
    <property type="match status" value="1"/>
</dbReference>
<dbReference type="Proteomes" id="UP000188600">
    <property type="component" value="Unassembled WGS sequence"/>
</dbReference>
<evidence type="ECO:0000259" key="2">
    <source>
        <dbReference type="Pfam" id="PF00534"/>
    </source>
</evidence>
<evidence type="ECO:0000256" key="1">
    <source>
        <dbReference type="SAM" id="Coils"/>
    </source>
</evidence>
<dbReference type="InterPro" id="IPR001296">
    <property type="entry name" value="Glyco_trans_1"/>
</dbReference>
<comment type="caution">
    <text evidence="4">The sequence shown here is derived from an EMBL/GenBank/DDBJ whole genome shotgun (WGS) entry which is preliminary data.</text>
</comment>
<dbReference type="RefSeq" id="WP_076996556.1">
    <property type="nucleotide sequence ID" value="NZ_MSPR01000016.1"/>
</dbReference>
<accession>A0AB36JNT8</accession>
<dbReference type="GO" id="GO:0016757">
    <property type="term" value="F:glycosyltransferase activity"/>
    <property type="evidence" value="ECO:0007669"/>
    <property type="project" value="InterPro"/>
</dbReference>
<dbReference type="SUPFAM" id="SSF53756">
    <property type="entry name" value="UDP-Glycosyltransferase/glycogen phosphorylase"/>
    <property type="match status" value="1"/>
</dbReference>
<dbReference type="Gene3D" id="3.40.50.2000">
    <property type="entry name" value="Glycogen Phosphorylase B"/>
    <property type="match status" value="2"/>
</dbReference>
<dbReference type="AlphaFoldDB" id="A0AB36JNT8"/>
<keyword evidence="1" id="KW-0175">Coiled coil</keyword>
<organism evidence="4 6">
    <name type="scientific">Streptococcus azizii</name>
    <dbReference type="NCBI Taxonomy" id="1579424"/>
    <lineage>
        <taxon>Bacteria</taxon>
        <taxon>Bacillati</taxon>
        <taxon>Bacillota</taxon>
        <taxon>Bacilli</taxon>
        <taxon>Lactobacillales</taxon>
        <taxon>Streptococcaceae</taxon>
        <taxon>Streptococcus</taxon>
    </lineage>
</organism>
<evidence type="ECO:0000259" key="3">
    <source>
        <dbReference type="Pfam" id="PF13439"/>
    </source>
</evidence>
<feature type="domain" description="Glycosyltransferase subfamily 4-like N-terminal" evidence="3">
    <location>
        <begin position="16"/>
        <end position="175"/>
    </location>
</feature>
<evidence type="ECO:0008006" key="8">
    <source>
        <dbReference type="Google" id="ProtNLM"/>
    </source>
</evidence>
<proteinExistence type="predicted"/>
<feature type="domain" description="Glycosyl transferase family 1" evidence="2">
    <location>
        <begin position="197"/>
        <end position="340"/>
    </location>
</feature>
<dbReference type="Pfam" id="PF13439">
    <property type="entry name" value="Glyco_transf_4"/>
    <property type="match status" value="1"/>
</dbReference>
<sequence>MKKKILVVSPTGTLDNGAEKSIVNLMVYLVEQGYQVFNAFPDNQHETKERYVQVLEEHQIKSISIQTAKWWWPEAPGTVPFLKTEQILAYQQAVFTIRQIIKDEDIQLVISNTANVFQGSLAAACEGVPHFWLVHEFPTKEFAYYREKIEFMAQHSTAIFAVHGNLCARLQELFPASTAVQDFIPYSHIEGTPLQESTSRRIVSIGRINENKNQLELIKAYHQLKQPQYPLIFIGDWDEAYKAQCDDYIAEHKVTNVHFLGHQNQPWKWVSQSDICVFTSQSESFSLVFVEAVLNGVPVIVSDNLGYQSAKSFLQAGTMYPLGNVEQLVRALQEHLEQFEAYKAESLAQQKYAQELYRLDRCYQNILQAIEEELTPPANELYAIRHLLGEVDHRHLLSLVDEQSITVYFEKEGAFSEGHTSVYPLELEGTIDIVLPEDCQKIRIDMTERPSFYTAIQLLALDYDTSLLPTFTNGLVYRDSYIFPNPDPQIIFHVPPFYGKRLRLSYCLYDIDQVASDAYIGKHLAQELLDLRRKLLQLEAKEVAYQQELVVNKNLRQQLEEVQEQYNRVISSRRWTIPTTLINFFRRKK</sequence>